<gene>
    <name evidence="2" type="ORF">DPQ25_07370</name>
</gene>
<dbReference type="Proteomes" id="UP000249377">
    <property type="component" value="Unassembled WGS sequence"/>
</dbReference>
<sequence>MSHLEMRYNEPLPHRPYLLPEGYRLVTVETDADKLGWIEACAEGLSTGAWTVKDFEKNMLEPEGLAKDQIFLVKDAAGRVVATATAWLKPGNRGYLHMVAALPEARGLGLGGLLTQHVLDFFLARGVDYITLDTDDFRLPAIKTYLRLGFIPVLSEYGAEQLWRDIFVKTGLRTPVFEVQHVKKEMN</sequence>
<dbReference type="Pfam" id="PF00583">
    <property type="entry name" value="Acetyltransf_1"/>
    <property type="match status" value="1"/>
</dbReference>
<evidence type="ECO:0000259" key="1">
    <source>
        <dbReference type="PROSITE" id="PS51186"/>
    </source>
</evidence>
<protein>
    <recommendedName>
        <fullName evidence="1">N-acetyltransferase domain-containing protein</fullName>
    </recommendedName>
</protein>
<reference evidence="2 3" key="1">
    <citation type="submission" date="2018-06" db="EMBL/GenBank/DDBJ databases">
        <title>Noncontiguous genome sequence of Ruminococcaceae bacterium ASD2818.</title>
        <authorList>
            <person name="Chaplin A.V."/>
            <person name="Sokolova S.R."/>
            <person name="Kochetkova T.O."/>
            <person name="Goltsov A.Y."/>
            <person name="Trofimov D.Y."/>
            <person name="Efimov B.A."/>
        </authorList>
    </citation>
    <scope>NUCLEOTIDE SEQUENCE [LARGE SCALE GENOMIC DNA]</scope>
    <source>
        <strain evidence="2 3">ASD2818</strain>
    </source>
</reference>
<dbReference type="SUPFAM" id="SSF55729">
    <property type="entry name" value="Acyl-CoA N-acyltransferases (Nat)"/>
    <property type="match status" value="1"/>
</dbReference>
<comment type="caution">
    <text evidence="2">The sequence shown here is derived from an EMBL/GenBank/DDBJ whole genome shotgun (WGS) entry which is preliminary data.</text>
</comment>
<feature type="domain" description="N-acetyltransferase" evidence="1">
    <location>
        <begin position="23"/>
        <end position="169"/>
    </location>
</feature>
<accession>A0A328UEW3</accession>
<keyword evidence="3" id="KW-1185">Reference proteome</keyword>
<dbReference type="Gene3D" id="3.40.630.30">
    <property type="match status" value="1"/>
</dbReference>
<dbReference type="InterPro" id="IPR000182">
    <property type="entry name" value="GNAT_dom"/>
</dbReference>
<proteinExistence type="predicted"/>
<name>A0A328UEW3_9FIRM</name>
<dbReference type="RefSeq" id="WP_112332523.1">
    <property type="nucleotide sequence ID" value="NZ_JADPHD010000007.1"/>
</dbReference>
<dbReference type="GO" id="GO:0016747">
    <property type="term" value="F:acyltransferase activity, transferring groups other than amino-acyl groups"/>
    <property type="evidence" value="ECO:0007669"/>
    <property type="project" value="InterPro"/>
</dbReference>
<dbReference type="PROSITE" id="PS51186">
    <property type="entry name" value="GNAT"/>
    <property type="match status" value="1"/>
</dbReference>
<dbReference type="EMBL" id="QLYR01000003">
    <property type="protein sequence ID" value="RAQ29292.1"/>
    <property type="molecule type" value="Genomic_DNA"/>
</dbReference>
<organism evidence="2 3">
    <name type="scientific">Hydrogeniiclostridium mannosilyticum</name>
    <dbReference type="NCBI Taxonomy" id="2764322"/>
    <lineage>
        <taxon>Bacteria</taxon>
        <taxon>Bacillati</taxon>
        <taxon>Bacillota</taxon>
        <taxon>Clostridia</taxon>
        <taxon>Eubacteriales</taxon>
        <taxon>Acutalibacteraceae</taxon>
        <taxon>Hydrogeniiclostridium</taxon>
    </lineage>
</organism>
<evidence type="ECO:0000313" key="3">
    <source>
        <dbReference type="Proteomes" id="UP000249377"/>
    </source>
</evidence>
<dbReference type="InterPro" id="IPR016181">
    <property type="entry name" value="Acyl_CoA_acyltransferase"/>
</dbReference>
<evidence type="ECO:0000313" key="2">
    <source>
        <dbReference type="EMBL" id="RAQ29292.1"/>
    </source>
</evidence>
<dbReference type="AlphaFoldDB" id="A0A328UEW3"/>